<keyword evidence="9" id="KW-1185">Reference proteome</keyword>
<evidence type="ECO:0000256" key="4">
    <source>
        <dbReference type="ARBA" id="ARBA00022989"/>
    </source>
</evidence>
<dbReference type="Pfam" id="PF00892">
    <property type="entry name" value="EamA"/>
    <property type="match status" value="2"/>
</dbReference>
<gene>
    <name evidence="8" type="ORF">DSM101010T_28750</name>
</gene>
<feature type="domain" description="EamA" evidence="7">
    <location>
        <begin position="8"/>
        <end position="141"/>
    </location>
</feature>
<keyword evidence="3 6" id="KW-0812">Transmembrane</keyword>
<proteinExistence type="predicted"/>
<evidence type="ECO:0000256" key="1">
    <source>
        <dbReference type="ARBA" id="ARBA00004651"/>
    </source>
</evidence>
<comment type="subcellular location">
    <subcellularLocation>
        <location evidence="1">Cell membrane</location>
        <topology evidence="1">Multi-pass membrane protein</topology>
    </subcellularLocation>
</comment>
<feature type="transmembrane region" description="Helical" evidence="6">
    <location>
        <begin position="185"/>
        <end position="203"/>
    </location>
</feature>
<evidence type="ECO:0000256" key="3">
    <source>
        <dbReference type="ARBA" id="ARBA00022692"/>
    </source>
</evidence>
<feature type="transmembrane region" description="Helical" evidence="6">
    <location>
        <begin position="97"/>
        <end position="119"/>
    </location>
</feature>
<keyword evidence="2" id="KW-1003">Cell membrane</keyword>
<keyword evidence="4 6" id="KW-1133">Transmembrane helix</keyword>
<name>A0A7J0BLG8_9BACT</name>
<dbReference type="Proteomes" id="UP000503840">
    <property type="component" value="Unassembled WGS sequence"/>
</dbReference>
<feature type="transmembrane region" description="Helical" evidence="6">
    <location>
        <begin position="209"/>
        <end position="229"/>
    </location>
</feature>
<feature type="transmembrane region" description="Helical" evidence="6">
    <location>
        <begin position="72"/>
        <end position="91"/>
    </location>
</feature>
<evidence type="ECO:0000313" key="8">
    <source>
        <dbReference type="EMBL" id="GFM34510.1"/>
    </source>
</evidence>
<sequence length="319" mass="33625">MIAVSSHMKGYAFVLLAASMWALLGPVAKFGLAAGMTPLELAFWRAASGTLLFGIHARRTGTMRARPKDIPVFLVFGCTGVALFFGSYQLAVQGAGAALASILLYTAPAWVALLSRLLFGEPLSRMKTMALGLAMCGAGLVCLSGGIGHSVTTAGILFGLLSGFTYSLHYIFGKTYLETYSSVTLYMWSLPAGALALLPWVEFTPPTPTGVAVILVLGVVCTYGAYYAYCEGLKRLEATRVAVIANAEPVLAALLALWWWDELLSPLGYFGGALVLGAVMLIVFDRPAVPSQGSSREDEGSPACAPAVHETAAVRETAL</sequence>
<dbReference type="InterPro" id="IPR037185">
    <property type="entry name" value="EmrE-like"/>
</dbReference>
<dbReference type="InterPro" id="IPR051258">
    <property type="entry name" value="Diverse_Substrate_Transporter"/>
</dbReference>
<keyword evidence="5 6" id="KW-0472">Membrane</keyword>
<feature type="transmembrane region" description="Helical" evidence="6">
    <location>
        <begin position="266"/>
        <end position="284"/>
    </location>
</feature>
<comment type="caution">
    <text evidence="8">The sequence shown here is derived from an EMBL/GenBank/DDBJ whole genome shotgun (WGS) entry which is preliminary data.</text>
</comment>
<dbReference type="EMBL" id="BLVO01000013">
    <property type="protein sequence ID" value="GFM34510.1"/>
    <property type="molecule type" value="Genomic_DNA"/>
</dbReference>
<dbReference type="GO" id="GO:0005886">
    <property type="term" value="C:plasma membrane"/>
    <property type="evidence" value="ECO:0007669"/>
    <property type="project" value="UniProtKB-SubCell"/>
</dbReference>
<evidence type="ECO:0000256" key="2">
    <source>
        <dbReference type="ARBA" id="ARBA00022475"/>
    </source>
</evidence>
<accession>A0A7J0BLG8</accession>
<dbReference type="AlphaFoldDB" id="A0A7J0BLG8"/>
<feature type="transmembrane region" description="Helical" evidence="6">
    <location>
        <begin position="154"/>
        <end position="173"/>
    </location>
</feature>
<dbReference type="InterPro" id="IPR000620">
    <property type="entry name" value="EamA_dom"/>
</dbReference>
<feature type="domain" description="EamA" evidence="7">
    <location>
        <begin position="154"/>
        <end position="283"/>
    </location>
</feature>
<evidence type="ECO:0000256" key="5">
    <source>
        <dbReference type="ARBA" id="ARBA00023136"/>
    </source>
</evidence>
<dbReference type="Gene3D" id="1.10.3730.20">
    <property type="match status" value="1"/>
</dbReference>
<feature type="transmembrane region" description="Helical" evidence="6">
    <location>
        <begin position="241"/>
        <end position="260"/>
    </location>
</feature>
<reference evidence="8 9" key="1">
    <citation type="submission" date="2020-05" db="EMBL/GenBank/DDBJ databases">
        <title>Draft genome sequence of Desulfovibrio sp. strain HN2T.</title>
        <authorList>
            <person name="Ueno A."/>
            <person name="Tamazawa S."/>
            <person name="Tamamura S."/>
            <person name="Murakami T."/>
            <person name="Kiyama T."/>
            <person name="Inomata H."/>
            <person name="Amano Y."/>
            <person name="Miyakawa K."/>
            <person name="Tamaki H."/>
            <person name="Naganuma T."/>
            <person name="Kaneko K."/>
        </authorList>
    </citation>
    <scope>NUCLEOTIDE SEQUENCE [LARGE SCALE GENOMIC DNA]</scope>
    <source>
        <strain evidence="8 9">HN2</strain>
    </source>
</reference>
<protein>
    <recommendedName>
        <fullName evidence="7">EamA domain-containing protein</fullName>
    </recommendedName>
</protein>
<evidence type="ECO:0000259" key="7">
    <source>
        <dbReference type="Pfam" id="PF00892"/>
    </source>
</evidence>
<evidence type="ECO:0000256" key="6">
    <source>
        <dbReference type="SAM" id="Phobius"/>
    </source>
</evidence>
<feature type="transmembrane region" description="Helical" evidence="6">
    <location>
        <begin position="43"/>
        <end position="60"/>
    </location>
</feature>
<dbReference type="PANTHER" id="PTHR42920:SF5">
    <property type="entry name" value="EAMA DOMAIN-CONTAINING PROTEIN"/>
    <property type="match status" value="1"/>
</dbReference>
<evidence type="ECO:0000313" key="9">
    <source>
        <dbReference type="Proteomes" id="UP000503840"/>
    </source>
</evidence>
<feature type="transmembrane region" description="Helical" evidence="6">
    <location>
        <begin position="131"/>
        <end position="148"/>
    </location>
</feature>
<dbReference type="SUPFAM" id="SSF103481">
    <property type="entry name" value="Multidrug resistance efflux transporter EmrE"/>
    <property type="match status" value="2"/>
</dbReference>
<dbReference type="PANTHER" id="PTHR42920">
    <property type="entry name" value="OS03G0707200 PROTEIN-RELATED"/>
    <property type="match status" value="1"/>
</dbReference>
<organism evidence="8 9">
    <name type="scientific">Desulfovibrio subterraneus</name>
    <dbReference type="NCBI Taxonomy" id="2718620"/>
    <lineage>
        <taxon>Bacteria</taxon>
        <taxon>Pseudomonadati</taxon>
        <taxon>Thermodesulfobacteriota</taxon>
        <taxon>Desulfovibrionia</taxon>
        <taxon>Desulfovibrionales</taxon>
        <taxon>Desulfovibrionaceae</taxon>
        <taxon>Desulfovibrio</taxon>
    </lineage>
</organism>